<evidence type="ECO:0000313" key="2">
    <source>
        <dbReference type="EMBL" id="AEK40647.1"/>
    </source>
</evidence>
<keyword evidence="1" id="KW-0812">Transmembrane</keyword>
<accession>A0A9R0NU33</accession>
<dbReference type="KEGG" id="amn:RAM_10785"/>
<name>A0A9R0NU33_AMYMS</name>
<keyword evidence="3" id="KW-1185">Reference proteome</keyword>
<dbReference type="RefSeq" id="WP_014466766.1">
    <property type="nucleotide sequence ID" value="NC_017186.1"/>
</dbReference>
<protein>
    <submittedName>
        <fullName evidence="2">Uncharacterized protein</fullName>
    </submittedName>
</protein>
<organism evidence="2 3">
    <name type="scientific">Amycolatopsis mediterranei (strain S699)</name>
    <name type="common">Nocardia mediterranei</name>
    <dbReference type="NCBI Taxonomy" id="713604"/>
    <lineage>
        <taxon>Bacteria</taxon>
        <taxon>Bacillati</taxon>
        <taxon>Actinomycetota</taxon>
        <taxon>Actinomycetes</taxon>
        <taxon>Pseudonocardiales</taxon>
        <taxon>Pseudonocardiaceae</taxon>
        <taxon>Amycolatopsis</taxon>
    </lineage>
</organism>
<keyword evidence="1" id="KW-0472">Membrane</keyword>
<sequence>MVRTLVGLTMVAAGAIVLQPLAQLVLPLLVVAVIIAWLVRTFKRS</sequence>
<reference evidence="2 3" key="1">
    <citation type="journal article" date="2011" name="J. Bacteriol.">
        <title>Whole genome sequence of the rifamycin B-producing strain Amycolatopsis mediterranei S699.</title>
        <authorList>
            <person name="Verma M."/>
            <person name="Kaur J."/>
            <person name="Kumar M."/>
            <person name="Kumari K."/>
            <person name="Saxena A."/>
            <person name="Anand S."/>
            <person name="Nigam A."/>
            <person name="Ravi V."/>
            <person name="Raghuvanshi S."/>
            <person name="Khurana P."/>
            <person name="Tyagi A.K."/>
            <person name="Khurana J.P."/>
            <person name="Lal R."/>
        </authorList>
    </citation>
    <scope>NUCLEOTIDE SEQUENCE [LARGE SCALE GENOMIC DNA]</scope>
    <source>
        <strain evidence="2 3">S699</strain>
    </source>
</reference>
<gene>
    <name evidence="2" type="ordered locus">RAM_10785</name>
</gene>
<dbReference type="AlphaFoldDB" id="A0A9R0NU33"/>
<evidence type="ECO:0000313" key="3">
    <source>
        <dbReference type="Proteomes" id="UP000006138"/>
    </source>
</evidence>
<proteinExistence type="predicted"/>
<dbReference type="Proteomes" id="UP000006138">
    <property type="component" value="Chromosome"/>
</dbReference>
<keyword evidence="1" id="KW-1133">Transmembrane helix</keyword>
<evidence type="ECO:0000256" key="1">
    <source>
        <dbReference type="SAM" id="Phobius"/>
    </source>
</evidence>
<feature type="transmembrane region" description="Helical" evidence="1">
    <location>
        <begin position="20"/>
        <end position="39"/>
    </location>
</feature>
<dbReference type="EMBL" id="CP002896">
    <property type="protein sequence ID" value="AEK40647.1"/>
    <property type="molecule type" value="Genomic_DNA"/>
</dbReference>
<dbReference type="GeneID" id="92877118"/>